<evidence type="ECO:0000313" key="3">
    <source>
        <dbReference type="Proteomes" id="UP000051568"/>
    </source>
</evidence>
<name>A0A0R2IQC2_9LACO</name>
<dbReference type="Pfam" id="PF14079">
    <property type="entry name" value="DUF4260"/>
    <property type="match status" value="1"/>
</dbReference>
<dbReference type="InterPro" id="IPR025356">
    <property type="entry name" value="DUF4260"/>
</dbReference>
<reference evidence="2 3" key="1">
    <citation type="journal article" date="2015" name="Genome Announc.">
        <title>Expanding the biotechnology potential of lactobacilli through comparative genomics of 213 strains and associated genera.</title>
        <authorList>
            <person name="Sun Z."/>
            <person name="Harris H.M."/>
            <person name="McCann A."/>
            <person name="Guo C."/>
            <person name="Argimon S."/>
            <person name="Zhang W."/>
            <person name="Yang X."/>
            <person name="Jeffery I.B."/>
            <person name="Cooney J.C."/>
            <person name="Kagawa T.F."/>
            <person name="Liu W."/>
            <person name="Song Y."/>
            <person name="Salvetti E."/>
            <person name="Wrobel A."/>
            <person name="Rasinkangas P."/>
            <person name="Parkhill J."/>
            <person name="Rea M.C."/>
            <person name="O'Sullivan O."/>
            <person name="Ritari J."/>
            <person name="Douillard F.P."/>
            <person name="Paul Ross R."/>
            <person name="Yang R."/>
            <person name="Briner A.E."/>
            <person name="Felis G.E."/>
            <person name="de Vos W.M."/>
            <person name="Barrangou R."/>
            <person name="Klaenhammer T.R."/>
            <person name="Caufield P.W."/>
            <person name="Cui Y."/>
            <person name="Zhang H."/>
            <person name="O'Toole P.W."/>
        </authorList>
    </citation>
    <scope>NUCLEOTIDE SEQUENCE [LARGE SCALE GENOMIC DNA]</scope>
    <source>
        <strain evidence="2 3">DSM 17757</strain>
    </source>
</reference>
<evidence type="ECO:0000256" key="1">
    <source>
        <dbReference type="SAM" id="Phobius"/>
    </source>
</evidence>
<organism evidence="2 3">
    <name type="scientific">Pediococcus cellicola</name>
    <dbReference type="NCBI Taxonomy" id="319652"/>
    <lineage>
        <taxon>Bacteria</taxon>
        <taxon>Bacillati</taxon>
        <taxon>Bacillota</taxon>
        <taxon>Bacilli</taxon>
        <taxon>Lactobacillales</taxon>
        <taxon>Lactobacillaceae</taxon>
        <taxon>Pediococcus</taxon>
    </lineage>
</organism>
<accession>A0A0R2IQC2</accession>
<dbReference type="EMBL" id="JQBR01000002">
    <property type="protein sequence ID" value="KRN67395.1"/>
    <property type="molecule type" value="Genomic_DNA"/>
</dbReference>
<feature type="transmembrane region" description="Helical" evidence="1">
    <location>
        <begin position="82"/>
        <end position="100"/>
    </location>
</feature>
<gene>
    <name evidence="2" type="ORF">IV80_GL000936</name>
</gene>
<dbReference type="STRING" id="319652.IV80_GL000936"/>
<comment type="caution">
    <text evidence="2">The sequence shown here is derived from an EMBL/GenBank/DDBJ whole genome shotgun (WGS) entry which is preliminary data.</text>
</comment>
<protein>
    <recommendedName>
        <fullName evidence="4">DUF4260 family protein</fullName>
    </recommendedName>
</protein>
<evidence type="ECO:0008006" key="4">
    <source>
        <dbReference type="Google" id="ProtNLM"/>
    </source>
</evidence>
<keyword evidence="1" id="KW-1133">Transmembrane helix</keyword>
<keyword evidence="1" id="KW-0472">Membrane</keyword>
<feature type="transmembrane region" description="Helical" evidence="1">
    <location>
        <begin position="7"/>
        <end position="24"/>
    </location>
</feature>
<dbReference type="Proteomes" id="UP000051568">
    <property type="component" value="Unassembled WGS sequence"/>
</dbReference>
<dbReference type="OrthoDB" id="9813911at2"/>
<evidence type="ECO:0000313" key="2">
    <source>
        <dbReference type="EMBL" id="KRN67395.1"/>
    </source>
</evidence>
<proteinExistence type="predicted"/>
<dbReference type="AlphaFoldDB" id="A0A0R2IQC2"/>
<dbReference type="RefSeq" id="WP_057749410.1">
    <property type="nucleotide sequence ID" value="NZ_BJVH01000013.1"/>
</dbReference>
<keyword evidence="3" id="KW-1185">Reference proteome</keyword>
<sequence>MKMKAWFLKLEAGVLLIAVIFAYFNHYEYSWGWFLIGILIPDISAVGFLVNERVGNFVYDLGHTLLLAGPLLALAVMQNSVILGMISLIWLSHIFMDRLFGYDLRG</sequence>
<dbReference type="PATRIC" id="fig|319652.3.peg.942"/>
<keyword evidence="1" id="KW-0812">Transmembrane</keyword>
<feature type="transmembrane region" description="Helical" evidence="1">
    <location>
        <begin position="30"/>
        <end position="50"/>
    </location>
</feature>